<evidence type="ECO:0000256" key="4">
    <source>
        <dbReference type="ARBA" id="ARBA00022692"/>
    </source>
</evidence>
<organism evidence="8 9">
    <name type="scientific">Methanoregula boonei (strain DSM 21154 / JCM 14090 / 6A8)</name>
    <dbReference type="NCBI Taxonomy" id="456442"/>
    <lineage>
        <taxon>Archaea</taxon>
        <taxon>Methanobacteriati</taxon>
        <taxon>Methanobacteriota</taxon>
        <taxon>Stenosarchaea group</taxon>
        <taxon>Methanomicrobia</taxon>
        <taxon>Methanomicrobiales</taxon>
        <taxon>Methanoregulaceae</taxon>
        <taxon>Methanoregula</taxon>
    </lineage>
</organism>
<dbReference type="InterPro" id="IPR018584">
    <property type="entry name" value="GT87"/>
</dbReference>
<evidence type="ECO:0000313" key="8">
    <source>
        <dbReference type="EMBL" id="ABS55846.1"/>
    </source>
</evidence>
<feature type="transmembrane region" description="Helical" evidence="7">
    <location>
        <begin position="193"/>
        <end position="215"/>
    </location>
</feature>
<proteinExistence type="predicted"/>
<evidence type="ECO:0000256" key="6">
    <source>
        <dbReference type="ARBA" id="ARBA00023136"/>
    </source>
</evidence>
<sequence>MFSIASVKYSKKEKQRKKSGLLPPSQNPWKILYIGLCLVLIALTAFQFFVIFREPTYGEDYRVFEGAVLAFDHMQNPYVLDNINQYVGHYTGEVLPFTYPPHTLYFFVILDQFLVFQNIGIYYVLLILLLILSGYLIVTLDQDPDYLFLITLIVAGFMGTAWNLVTGNKDILFLFLFALIFVLLLKERFWESAIITGLAAAVSLITAPFAALYLIVKRPLPHRFAYICIAGGVVAALFVVSYCINPAYLGSYISTLQGTSSPLYDQGGTDTPTPFLLFGDLLKEININGILPVAIVACIYAGLILYATGIFFTSNEKNTLKMYSIVFLAIFMMLPRIKPYDFIITVIPLYFLCKDYSYRMKCLMLGVISLPIFFWFLNFFSVYTQGFPLKLGGYIQAYSLILVFILIILYDRWLPVTLNGEGIAS</sequence>
<evidence type="ECO:0000256" key="2">
    <source>
        <dbReference type="ARBA" id="ARBA00022475"/>
    </source>
</evidence>
<feature type="transmembrane region" description="Helical" evidence="7">
    <location>
        <begin position="171"/>
        <end position="187"/>
    </location>
</feature>
<feature type="transmembrane region" description="Helical" evidence="7">
    <location>
        <begin position="120"/>
        <end position="140"/>
    </location>
</feature>
<accession>A7I7Y5</accession>
<keyword evidence="3" id="KW-0808">Transferase</keyword>
<dbReference type="GO" id="GO:0005886">
    <property type="term" value="C:plasma membrane"/>
    <property type="evidence" value="ECO:0007669"/>
    <property type="project" value="UniProtKB-SubCell"/>
</dbReference>
<protein>
    <recommendedName>
        <fullName evidence="10">DUF2029 domain-containing protein</fullName>
    </recommendedName>
</protein>
<feature type="transmembrane region" description="Helical" evidence="7">
    <location>
        <begin position="31"/>
        <end position="52"/>
    </location>
</feature>
<name>A7I7Y5_METB6</name>
<evidence type="ECO:0000256" key="7">
    <source>
        <dbReference type="SAM" id="Phobius"/>
    </source>
</evidence>
<dbReference type="KEGG" id="mbn:Mboo_1328"/>
<comment type="subcellular location">
    <subcellularLocation>
        <location evidence="1">Cell membrane</location>
        <topology evidence="1">Multi-pass membrane protein</topology>
    </subcellularLocation>
</comment>
<keyword evidence="2" id="KW-1003">Cell membrane</keyword>
<evidence type="ECO:0008006" key="10">
    <source>
        <dbReference type="Google" id="ProtNLM"/>
    </source>
</evidence>
<evidence type="ECO:0000313" key="9">
    <source>
        <dbReference type="Proteomes" id="UP000002408"/>
    </source>
</evidence>
<dbReference type="Pfam" id="PF09594">
    <property type="entry name" value="GT87"/>
    <property type="match status" value="1"/>
</dbReference>
<evidence type="ECO:0000256" key="1">
    <source>
        <dbReference type="ARBA" id="ARBA00004651"/>
    </source>
</evidence>
<feature type="transmembrane region" description="Helical" evidence="7">
    <location>
        <begin position="391"/>
        <end position="410"/>
    </location>
</feature>
<evidence type="ECO:0000256" key="5">
    <source>
        <dbReference type="ARBA" id="ARBA00022989"/>
    </source>
</evidence>
<feature type="transmembrane region" description="Helical" evidence="7">
    <location>
        <begin position="325"/>
        <end position="351"/>
    </location>
</feature>
<reference evidence="9" key="1">
    <citation type="journal article" date="2015" name="Microbiology">
        <title>Genome of Methanoregula boonei 6A8 reveals adaptations to oligotrophic peatland environments.</title>
        <authorList>
            <person name="Braeuer S."/>
            <person name="Cadillo-Quiroz H."/>
            <person name="Kyrpides N."/>
            <person name="Woyke T."/>
            <person name="Goodwin L."/>
            <person name="Detter C."/>
            <person name="Podell S."/>
            <person name="Yavitt J.B."/>
            <person name="Zinder S.H."/>
        </authorList>
    </citation>
    <scope>NUCLEOTIDE SEQUENCE [LARGE SCALE GENOMIC DNA]</scope>
    <source>
        <strain evidence="9">DSM 21154 / JCM 14090 / 6A8</strain>
    </source>
</reference>
<feature type="transmembrane region" description="Helical" evidence="7">
    <location>
        <begin position="224"/>
        <end position="248"/>
    </location>
</feature>
<gene>
    <name evidence="8" type="ordered locus">Mboo_1328</name>
</gene>
<feature type="transmembrane region" description="Helical" evidence="7">
    <location>
        <begin position="146"/>
        <end position="164"/>
    </location>
</feature>
<dbReference type="GO" id="GO:0016758">
    <property type="term" value="F:hexosyltransferase activity"/>
    <property type="evidence" value="ECO:0007669"/>
    <property type="project" value="InterPro"/>
</dbReference>
<dbReference type="EMBL" id="CP000780">
    <property type="protein sequence ID" value="ABS55846.1"/>
    <property type="molecule type" value="Genomic_DNA"/>
</dbReference>
<keyword evidence="9" id="KW-1185">Reference proteome</keyword>
<evidence type="ECO:0000256" key="3">
    <source>
        <dbReference type="ARBA" id="ARBA00022679"/>
    </source>
</evidence>
<feature type="transmembrane region" description="Helical" evidence="7">
    <location>
        <begin position="363"/>
        <end position="384"/>
    </location>
</feature>
<dbReference type="AlphaFoldDB" id="A7I7Y5"/>
<keyword evidence="4 7" id="KW-0812">Transmembrane</keyword>
<keyword evidence="5 7" id="KW-1133">Transmembrane helix</keyword>
<feature type="transmembrane region" description="Helical" evidence="7">
    <location>
        <begin position="290"/>
        <end position="313"/>
    </location>
</feature>
<dbReference type="HOGENOM" id="CLU_644980_0_0_2"/>
<keyword evidence="6 7" id="KW-0472">Membrane</keyword>
<dbReference type="Proteomes" id="UP000002408">
    <property type="component" value="Chromosome"/>
</dbReference>